<dbReference type="AlphaFoldDB" id="A0A7Y9K445"/>
<dbReference type="InterPro" id="IPR025272">
    <property type="entry name" value="SocA_Panacea"/>
</dbReference>
<dbReference type="Pfam" id="PF13274">
    <property type="entry name" value="SocA_Panacea"/>
    <property type="match status" value="1"/>
</dbReference>
<gene>
    <name evidence="2" type="ORF">HD841_003455</name>
</gene>
<proteinExistence type="predicted"/>
<evidence type="ECO:0000259" key="1">
    <source>
        <dbReference type="Pfam" id="PF13274"/>
    </source>
</evidence>
<comment type="caution">
    <text evidence="2">The sequence shown here is derived from an EMBL/GenBank/DDBJ whole genome shotgun (WGS) entry which is preliminary data.</text>
</comment>
<keyword evidence="3" id="KW-1185">Reference proteome</keyword>
<evidence type="ECO:0000313" key="2">
    <source>
        <dbReference type="EMBL" id="NYD91639.1"/>
    </source>
</evidence>
<sequence>MADLIDMVGYLCENYPHKSELSKARLTKMVYLADWKASLEEGSQISEIEWKFNHYGPYVDDVVNTARSDEDFKITTEQNAYGDIKDRIVLKRTRRWRSLTESDKAALDHVIEQTKSLYWKDFIKLVYSTFPVMVSERQSILDLPTLAKRYRKQMRKATA</sequence>
<accession>A0A7Y9K445</accession>
<protein>
    <submittedName>
        <fullName evidence="2">Uncharacterized protein YwgA</fullName>
    </submittedName>
</protein>
<evidence type="ECO:0000313" key="3">
    <source>
        <dbReference type="Proteomes" id="UP000517753"/>
    </source>
</evidence>
<dbReference type="RefSeq" id="WP_179510056.1">
    <property type="nucleotide sequence ID" value="NZ_JACCBY010000006.1"/>
</dbReference>
<organism evidence="2 3">
    <name type="scientific">Sphingomonas melonis</name>
    <dbReference type="NCBI Taxonomy" id="152682"/>
    <lineage>
        <taxon>Bacteria</taxon>
        <taxon>Pseudomonadati</taxon>
        <taxon>Pseudomonadota</taxon>
        <taxon>Alphaproteobacteria</taxon>
        <taxon>Sphingomonadales</taxon>
        <taxon>Sphingomonadaceae</taxon>
        <taxon>Sphingomonas</taxon>
    </lineage>
</organism>
<reference evidence="2 3" key="1">
    <citation type="submission" date="2020-07" db="EMBL/GenBank/DDBJ databases">
        <authorList>
            <person name="Partida-Martinez L."/>
            <person name="Huntemann M."/>
            <person name="Clum A."/>
            <person name="Wang J."/>
            <person name="Palaniappan K."/>
            <person name="Ritter S."/>
            <person name="Chen I.-M."/>
            <person name="Stamatis D."/>
            <person name="Reddy T."/>
            <person name="O'Malley R."/>
            <person name="Daum C."/>
            <person name="Shapiro N."/>
            <person name="Ivanova N."/>
            <person name="Kyrpides N."/>
            <person name="Woyke T."/>
        </authorList>
    </citation>
    <scope>NUCLEOTIDE SEQUENCE [LARGE SCALE GENOMIC DNA]</scope>
    <source>
        <strain evidence="2 3">AS2.3</strain>
    </source>
</reference>
<feature type="domain" description="Antitoxin SocA-like Panacea" evidence="1">
    <location>
        <begin position="26"/>
        <end position="127"/>
    </location>
</feature>
<name>A0A7Y9K445_9SPHN</name>
<dbReference type="EMBL" id="JACCBY010000006">
    <property type="protein sequence ID" value="NYD91639.1"/>
    <property type="molecule type" value="Genomic_DNA"/>
</dbReference>
<reference evidence="2 3" key="2">
    <citation type="submission" date="2020-08" db="EMBL/GenBank/DDBJ databases">
        <title>The Agave Microbiome: Exploring the role of microbial communities in plant adaptations to desert environments.</title>
        <authorList>
            <person name="Partida-Martinez L.P."/>
        </authorList>
    </citation>
    <scope>NUCLEOTIDE SEQUENCE [LARGE SCALE GENOMIC DNA]</scope>
    <source>
        <strain evidence="2 3">AS2.3</strain>
    </source>
</reference>
<dbReference type="Proteomes" id="UP000517753">
    <property type="component" value="Unassembled WGS sequence"/>
</dbReference>